<reference evidence="9 10" key="1">
    <citation type="submission" date="2023-06" db="EMBL/GenBank/DDBJ databases">
        <title>Novel species in genus Planococcus.</title>
        <authorList>
            <person name="Ning S."/>
        </authorList>
    </citation>
    <scope>NUCLEOTIDE SEQUENCE [LARGE SCALE GENOMIC DNA]</scope>
    <source>
        <strain evidence="9 10">N028</strain>
    </source>
</reference>
<evidence type="ECO:0000256" key="7">
    <source>
        <dbReference type="ARBA" id="ARBA00047599"/>
    </source>
</evidence>
<dbReference type="Gene3D" id="3.50.50.100">
    <property type="match status" value="1"/>
</dbReference>
<comment type="catalytic activity">
    <reaction evidence="7">
        <text>a quinone + NADH + H(+) = a quinol + NAD(+)</text>
        <dbReference type="Rhea" id="RHEA:46160"/>
        <dbReference type="ChEBI" id="CHEBI:15378"/>
        <dbReference type="ChEBI" id="CHEBI:24646"/>
        <dbReference type="ChEBI" id="CHEBI:57540"/>
        <dbReference type="ChEBI" id="CHEBI:57945"/>
        <dbReference type="ChEBI" id="CHEBI:132124"/>
        <dbReference type="EC" id="1.6.5.9"/>
    </reaction>
</comment>
<evidence type="ECO:0000256" key="2">
    <source>
        <dbReference type="ARBA" id="ARBA00012637"/>
    </source>
</evidence>
<proteinExistence type="inferred from homology"/>
<dbReference type="Pfam" id="PF07992">
    <property type="entry name" value="Pyr_redox_2"/>
    <property type="match status" value="1"/>
</dbReference>
<dbReference type="PRINTS" id="PR00368">
    <property type="entry name" value="FADPNR"/>
</dbReference>
<dbReference type="PANTHER" id="PTHR43706">
    <property type="entry name" value="NADH DEHYDROGENASE"/>
    <property type="match status" value="1"/>
</dbReference>
<keyword evidence="10" id="KW-1185">Reference proteome</keyword>
<evidence type="ECO:0000259" key="8">
    <source>
        <dbReference type="Pfam" id="PF07992"/>
    </source>
</evidence>
<dbReference type="EMBL" id="JAUJWV010000001">
    <property type="protein sequence ID" value="MDN7240980.1"/>
    <property type="molecule type" value="Genomic_DNA"/>
</dbReference>
<evidence type="ECO:0000313" key="9">
    <source>
        <dbReference type="EMBL" id="MDN7240980.1"/>
    </source>
</evidence>
<protein>
    <recommendedName>
        <fullName evidence="2">NADH:ubiquinone reductase (non-electrogenic)</fullName>
        <ecNumber evidence="2">1.6.5.9</ecNumber>
    </recommendedName>
</protein>
<evidence type="ECO:0000256" key="3">
    <source>
        <dbReference type="ARBA" id="ARBA00022630"/>
    </source>
</evidence>
<keyword evidence="3" id="KW-0285">Flavoprotein</keyword>
<keyword evidence="6" id="KW-0520">NAD</keyword>
<dbReference type="InterPro" id="IPR023753">
    <property type="entry name" value="FAD/NAD-binding_dom"/>
</dbReference>
<feature type="domain" description="FAD/NAD(P)-binding" evidence="8">
    <location>
        <begin position="6"/>
        <end position="326"/>
    </location>
</feature>
<sequence length="394" mass="43789">MTELTCVVVGGGYAGINAVKEMLKYSKQPKNMKKLKLVLLDKNLYHLRKVLLFKPAASKTNITIPLRTLFPENVEIIQAEVTKVEPKTKKLFYQNDQGDKTSMSYDILIVAMGSIVRQPDRLQGGITLANLDDANTIRMFWHENLQKASQEKDEKERQRLMTVAVAGAGISGIETSAELAYRVQEDAKEMGLNPKLVKIILINTEKRLFSMGPAKVSDQLEHRLSTAGITILHERRAVHEKDGMLLLTNGEKLPVGLCVWTLGLLPNPQLRTIGLPLTPEGYMVVDSSYRVKDAPGVYSIGDCARIVDPFNGQEDGKTCKEATAQATRLMKIVAADIHGRKAPLHKGFMDFFCFSLGPDKGMAWIGLGKLNIVVKGKLGWKLRKFTWNSASLIK</sequence>
<accession>A0ABT8N098</accession>
<evidence type="ECO:0000313" key="10">
    <source>
        <dbReference type="Proteomes" id="UP001172055"/>
    </source>
</evidence>
<dbReference type="SUPFAM" id="SSF51905">
    <property type="entry name" value="FAD/NAD(P)-binding domain"/>
    <property type="match status" value="2"/>
</dbReference>
<comment type="caution">
    <text evidence="9">The sequence shown here is derived from an EMBL/GenBank/DDBJ whole genome shotgun (WGS) entry which is preliminary data.</text>
</comment>
<dbReference type="PANTHER" id="PTHR43706:SF47">
    <property type="entry name" value="EXTERNAL NADH-UBIQUINONE OXIDOREDUCTASE 1, MITOCHONDRIAL-RELATED"/>
    <property type="match status" value="1"/>
</dbReference>
<evidence type="ECO:0000256" key="5">
    <source>
        <dbReference type="ARBA" id="ARBA00023002"/>
    </source>
</evidence>
<name>A0ABT8N098_9BACL</name>
<keyword evidence="5" id="KW-0560">Oxidoreductase</keyword>
<dbReference type="InterPro" id="IPR045024">
    <property type="entry name" value="NDH-2"/>
</dbReference>
<dbReference type="InterPro" id="IPR036188">
    <property type="entry name" value="FAD/NAD-bd_sf"/>
</dbReference>
<evidence type="ECO:0000256" key="6">
    <source>
        <dbReference type="ARBA" id="ARBA00023027"/>
    </source>
</evidence>
<gene>
    <name evidence="9" type="ORF">QWY14_04220</name>
</gene>
<evidence type="ECO:0000256" key="4">
    <source>
        <dbReference type="ARBA" id="ARBA00022827"/>
    </source>
</evidence>
<organism evidence="9 10">
    <name type="scientific">Planococcus shixiaomingii</name>
    <dbReference type="NCBI Taxonomy" id="3058393"/>
    <lineage>
        <taxon>Bacteria</taxon>
        <taxon>Bacillati</taxon>
        <taxon>Bacillota</taxon>
        <taxon>Bacilli</taxon>
        <taxon>Bacillales</taxon>
        <taxon>Caryophanaceae</taxon>
        <taxon>Planococcus</taxon>
    </lineage>
</organism>
<dbReference type="EC" id="1.6.5.9" evidence="2"/>
<dbReference type="Proteomes" id="UP001172055">
    <property type="component" value="Unassembled WGS sequence"/>
</dbReference>
<comment type="similarity">
    <text evidence="1">Belongs to the NADH dehydrogenase family.</text>
</comment>
<keyword evidence="4" id="KW-0274">FAD</keyword>
<evidence type="ECO:0000256" key="1">
    <source>
        <dbReference type="ARBA" id="ARBA00005272"/>
    </source>
</evidence>
<dbReference type="RefSeq" id="WP_301722870.1">
    <property type="nucleotide sequence ID" value="NZ_JAUJWV010000001.1"/>
</dbReference>